<accession>A0ABD0MLD9</accession>
<organism evidence="1 2">
    <name type="scientific">Cirrhinus mrigala</name>
    <name type="common">Mrigala</name>
    <dbReference type="NCBI Taxonomy" id="683832"/>
    <lineage>
        <taxon>Eukaryota</taxon>
        <taxon>Metazoa</taxon>
        <taxon>Chordata</taxon>
        <taxon>Craniata</taxon>
        <taxon>Vertebrata</taxon>
        <taxon>Euteleostomi</taxon>
        <taxon>Actinopterygii</taxon>
        <taxon>Neopterygii</taxon>
        <taxon>Teleostei</taxon>
        <taxon>Ostariophysi</taxon>
        <taxon>Cypriniformes</taxon>
        <taxon>Cyprinidae</taxon>
        <taxon>Labeoninae</taxon>
        <taxon>Labeonini</taxon>
        <taxon>Cirrhinus</taxon>
    </lineage>
</organism>
<dbReference type="Proteomes" id="UP001529510">
    <property type="component" value="Unassembled WGS sequence"/>
</dbReference>
<evidence type="ECO:0000313" key="2">
    <source>
        <dbReference type="Proteomes" id="UP001529510"/>
    </source>
</evidence>
<protein>
    <submittedName>
        <fullName evidence="1">Uncharacterized protein</fullName>
    </submittedName>
</protein>
<evidence type="ECO:0000313" key="1">
    <source>
        <dbReference type="EMBL" id="KAL0149790.1"/>
    </source>
</evidence>
<sequence length="62" mass="7002">MAHCCWPRPVCRVAAGRAPCGCTVTLNWLPVRASVRRAFRLKLESRMRGGSQSVRCCWPQTQ</sequence>
<dbReference type="EMBL" id="JAMKFB020000322">
    <property type="protein sequence ID" value="KAL0149790.1"/>
    <property type="molecule type" value="Genomic_DNA"/>
</dbReference>
<proteinExistence type="predicted"/>
<comment type="caution">
    <text evidence="1">The sequence shown here is derived from an EMBL/GenBank/DDBJ whole genome shotgun (WGS) entry which is preliminary data.</text>
</comment>
<gene>
    <name evidence="1" type="ORF">M9458_054838</name>
</gene>
<keyword evidence="2" id="KW-1185">Reference proteome</keyword>
<name>A0ABD0MLD9_CIRMR</name>
<reference evidence="1 2" key="1">
    <citation type="submission" date="2024-05" db="EMBL/GenBank/DDBJ databases">
        <title>Genome sequencing and assembly of Indian major carp, Cirrhinus mrigala (Hamilton, 1822).</title>
        <authorList>
            <person name="Mohindra V."/>
            <person name="Chowdhury L.M."/>
            <person name="Lal K."/>
            <person name="Jena J.K."/>
        </authorList>
    </citation>
    <scope>NUCLEOTIDE SEQUENCE [LARGE SCALE GENOMIC DNA]</scope>
    <source>
        <strain evidence="1">CM1030</strain>
        <tissue evidence="1">Blood</tissue>
    </source>
</reference>
<feature type="non-terminal residue" evidence="1">
    <location>
        <position position="62"/>
    </location>
</feature>
<dbReference type="AlphaFoldDB" id="A0ABD0MLD9"/>